<evidence type="ECO:0000313" key="3">
    <source>
        <dbReference type="EMBL" id="TLP40787.1"/>
    </source>
</evidence>
<dbReference type="RefSeq" id="WP_138151188.1">
    <property type="nucleotide sequence ID" value="NZ_VANU01000001.1"/>
</dbReference>
<dbReference type="OrthoDB" id="5348248at2"/>
<dbReference type="EMBL" id="VANU01000001">
    <property type="protein sequence ID" value="TLP40787.1"/>
    <property type="molecule type" value="Genomic_DNA"/>
</dbReference>
<evidence type="ECO:0000256" key="1">
    <source>
        <dbReference type="SAM" id="MobiDB-lite"/>
    </source>
</evidence>
<feature type="compositionally biased region" description="Polar residues" evidence="1">
    <location>
        <begin position="91"/>
        <end position="104"/>
    </location>
</feature>
<keyword evidence="2" id="KW-0812">Transmembrane</keyword>
<comment type="caution">
    <text evidence="3">The sequence shown here is derived from an EMBL/GenBank/DDBJ whole genome shotgun (WGS) entry which is preliminary data.</text>
</comment>
<keyword evidence="2" id="KW-1133">Transmembrane helix</keyword>
<reference evidence="3 4" key="1">
    <citation type="submission" date="2019-05" db="EMBL/GenBank/DDBJ databases">
        <title>Arcobacter sp. nov., isolated from sea sediment.</title>
        <authorList>
            <person name="Kim W."/>
        </authorList>
    </citation>
    <scope>NUCLEOTIDE SEQUENCE [LARGE SCALE GENOMIC DNA]</scope>
    <source>
        <strain evidence="3 4">CAU 1517</strain>
    </source>
</reference>
<accession>A0A5R8Y3T0</accession>
<gene>
    <name evidence="3" type="ORF">FDK22_01860</name>
</gene>
<dbReference type="Proteomes" id="UP000308901">
    <property type="component" value="Unassembled WGS sequence"/>
</dbReference>
<name>A0A5R8Y3T0_9BACT</name>
<feature type="region of interest" description="Disordered" evidence="1">
    <location>
        <begin position="79"/>
        <end position="104"/>
    </location>
</feature>
<protein>
    <submittedName>
        <fullName evidence="3">Uncharacterized protein</fullName>
    </submittedName>
</protein>
<feature type="compositionally biased region" description="Basic and acidic residues" evidence="1">
    <location>
        <begin position="79"/>
        <end position="90"/>
    </location>
</feature>
<sequence>MAKNEKIQKKKTQARLFLDILFKILVGVAIIIFIYIGFTKVNFSSGKMDFKSPKKSKFEADAPEELKWFDTFKGIENVPSKKQEKKKESGDSSTGFNYQGFQNK</sequence>
<evidence type="ECO:0000313" key="4">
    <source>
        <dbReference type="Proteomes" id="UP000308901"/>
    </source>
</evidence>
<organism evidence="3 4">
    <name type="scientific">Arcobacter arenosus</name>
    <dbReference type="NCBI Taxonomy" id="2576037"/>
    <lineage>
        <taxon>Bacteria</taxon>
        <taxon>Pseudomonadati</taxon>
        <taxon>Campylobacterota</taxon>
        <taxon>Epsilonproteobacteria</taxon>
        <taxon>Campylobacterales</taxon>
        <taxon>Arcobacteraceae</taxon>
        <taxon>Arcobacter</taxon>
    </lineage>
</organism>
<dbReference type="AlphaFoldDB" id="A0A5R8Y3T0"/>
<evidence type="ECO:0000256" key="2">
    <source>
        <dbReference type="SAM" id="Phobius"/>
    </source>
</evidence>
<proteinExistence type="predicted"/>
<feature type="transmembrane region" description="Helical" evidence="2">
    <location>
        <begin position="20"/>
        <end position="38"/>
    </location>
</feature>
<keyword evidence="2" id="KW-0472">Membrane</keyword>
<keyword evidence="4" id="KW-1185">Reference proteome</keyword>